<dbReference type="Pfam" id="PF02627">
    <property type="entry name" value="CMD"/>
    <property type="match status" value="1"/>
</dbReference>
<dbReference type="Proteomes" id="UP000344571">
    <property type="component" value="Chromosome"/>
</dbReference>
<proteinExistence type="predicted"/>
<protein>
    <submittedName>
        <fullName evidence="2 3">Carboxymuconolactone decarboxylase</fullName>
    </submittedName>
</protein>
<dbReference type="InterPro" id="IPR029032">
    <property type="entry name" value="AhpD-like"/>
</dbReference>
<evidence type="ECO:0000313" key="3">
    <source>
        <dbReference type="EMBL" id="QFY55700.1"/>
    </source>
</evidence>
<accession>A0AA91U006</accession>
<dbReference type="PANTHER" id="PTHR34846">
    <property type="entry name" value="4-CARBOXYMUCONOLACTONE DECARBOXYLASE FAMILY PROTEIN (AFU_ORTHOLOGUE AFUA_6G11590)"/>
    <property type="match status" value="1"/>
</dbReference>
<evidence type="ECO:0000313" key="4">
    <source>
        <dbReference type="Proteomes" id="UP000243750"/>
    </source>
</evidence>
<dbReference type="Gene3D" id="1.20.1290.10">
    <property type="entry name" value="AhpD-like"/>
    <property type="match status" value="1"/>
</dbReference>
<dbReference type="Proteomes" id="UP000243750">
    <property type="component" value="Unassembled WGS sequence"/>
</dbReference>
<dbReference type="AlphaFoldDB" id="A0AA91U006"/>
<feature type="domain" description="Carboxymuconolactone decarboxylase-like" evidence="1">
    <location>
        <begin position="56"/>
        <end position="105"/>
    </location>
</feature>
<dbReference type="GO" id="GO:0051920">
    <property type="term" value="F:peroxiredoxin activity"/>
    <property type="evidence" value="ECO:0007669"/>
    <property type="project" value="InterPro"/>
</dbReference>
<keyword evidence="5" id="KW-1185">Reference proteome</keyword>
<evidence type="ECO:0000313" key="5">
    <source>
        <dbReference type="Proteomes" id="UP000344571"/>
    </source>
</evidence>
<evidence type="ECO:0000259" key="1">
    <source>
        <dbReference type="Pfam" id="PF02627"/>
    </source>
</evidence>
<dbReference type="EMBL" id="NWMT01000234">
    <property type="protein sequence ID" value="PCC97978.1"/>
    <property type="molecule type" value="Genomic_DNA"/>
</dbReference>
<dbReference type="SUPFAM" id="SSF69118">
    <property type="entry name" value="AhpD-like"/>
    <property type="match status" value="1"/>
</dbReference>
<sequence length="184" mass="20539">MSHDLAPLPGPDFPPAIQEILDRYYPSRDGEVLSLFRVFARSPRLMQKLGASGLLDAASPLTVRQREIVILRTTANNDCEHEWGVHVKVFARAAGFSDAQIRATRLAPTKSEDWDEGEQLLLQAVDQLHINGRMDEPTSKRFATCWSTEQQLEILALCGYYKTVSMIANTAALPLESWAARFPG</sequence>
<organism evidence="2 4">
    <name type="scientific">Halopseudomonas pelagia</name>
    <dbReference type="NCBI Taxonomy" id="553151"/>
    <lineage>
        <taxon>Bacteria</taxon>
        <taxon>Pseudomonadati</taxon>
        <taxon>Pseudomonadota</taxon>
        <taxon>Gammaproteobacteria</taxon>
        <taxon>Pseudomonadales</taxon>
        <taxon>Pseudomonadaceae</taxon>
        <taxon>Halopseudomonas</taxon>
    </lineage>
</organism>
<evidence type="ECO:0000313" key="2">
    <source>
        <dbReference type="EMBL" id="PCC97978.1"/>
    </source>
</evidence>
<dbReference type="EMBL" id="CP033116">
    <property type="protein sequence ID" value="QFY55700.1"/>
    <property type="molecule type" value="Genomic_DNA"/>
</dbReference>
<gene>
    <name evidence="2" type="ORF">CO192_17635</name>
    <name evidence="3" type="ORF">EAO82_04545</name>
</gene>
<reference evidence="2 4" key="1">
    <citation type="submission" date="2017-09" db="EMBL/GenBank/DDBJ databases">
        <title>Bacterial and phytoplankton interrelationship in Kongsfjorden, an Arctic fjord.</title>
        <authorList>
            <person name="Sinha R."/>
            <person name="Krishnan K."/>
        </authorList>
    </citation>
    <scope>NUCLEOTIDE SEQUENCE [LARGE SCALE GENOMIC DNA]</scope>
    <source>
        <strain evidence="2 4">58</strain>
    </source>
</reference>
<dbReference type="RefSeq" id="WP_096347857.1">
    <property type="nucleotide sequence ID" value="NZ_CP033116.1"/>
</dbReference>
<dbReference type="PANTHER" id="PTHR34846:SF5">
    <property type="entry name" value="CARBOXYMUCONOLACTONE DECARBOXYLASE-LIKE DOMAIN-CONTAINING PROTEIN"/>
    <property type="match status" value="1"/>
</dbReference>
<name>A0AA91U006_9GAMM</name>
<dbReference type="InterPro" id="IPR003779">
    <property type="entry name" value="CMD-like"/>
</dbReference>
<reference evidence="3 5" key="2">
    <citation type="submission" date="2018-10" db="EMBL/GenBank/DDBJ databases">
        <title>Complete genome sequence of Pseudomonas pelagia strain Kongs-67.</title>
        <authorList>
            <person name="Sinha R.K."/>
            <person name="Krishnan K."/>
        </authorList>
    </citation>
    <scope>NUCLEOTIDE SEQUENCE [LARGE SCALE GENOMIC DNA]</scope>
    <source>
        <strain evidence="3 5">Kongs-67</strain>
    </source>
</reference>